<dbReference type="PANTHER" id="PTHR46797:SF1">
    <property type="entry name" value="METHYLPHOSPHONATE SYNTHASE"/>
    <property type="match status" value="1"/>
</dbReference>
<evidence type="ECO:0000259" key="2">
    <source>
        <dbReference type="PROSITE" id="PS50943"/>
    </source>
</evidence>
<dbReference type="Proteomes" id="UP000741863">
    <property type="component" value="Unassembled WGS sequence"/>
</dbReference>
<gene>
    <name evidence="3" type="ORF">JOD17_003130</name>
</gene>
<dbReference type="CDD" id="cd00093">
    <property type="entry name" value="HTH_XRE"/>
    <property type="match status" value="1"/>
</dbReference>
<dbReference type="InterPro" id="IPR001387">
    <property type="entry name" value="Cro/C1-type_HTH"/>
</dbReference>
<keyword evidence="4" id="KW-1185">Reference proteome</keyword>
<proteinExistence type="predicted"/>
<sequence>MRKWLADLRDEAGFTQQELADKLNISRSHLSSIEVGTRLPGGRTAKKLADELGFDMNIFFEDNRLKSSQKTTA</sequence>
<dbReference type="RefSeq" id="WP_204698773.1">
    <property type="nucleotide sequence ID" value="NZ_JAFBEC010000009.1"/>
</dbReference>
<dbReference type="PROSITE" id="PS50943">
    <property type="entry name" value="HTH_CROC1"/>
    <property type="match status" value="1"/>
</dbReference>
<accession>A0ABS2PG60</accession>
<organism evidence="3 4">
    <name type="scientific">Geomicrobium sediminis</name>
    <dbReference type="NCBI Taxonomy" id="1347788"/>
    <lineage>
        <taxon>Bacteria</taxon>
        <taxon>Bacillati</taxon>
        <taxon>Bacillota</taxon>
        <taxon>Bacilli</taxon>
        <taxon>Bacillales</taxon>
        <taxon>Geomicrobium</taxon>
    </lineage>
</organism>
<evidence type="ECO:0000313" key="4">
    <source>
        <dbReference type="Proteomes" id="UP000741863"/>
    </source>
</evidence>
<dbReference type="InterPro" id="IPR010982">
    <property type="entry name" value="Lambda_DNA-bd_dom_sf"/>
</dbReference>
<feature type="domain" description="HTH cro/C1-type" evidence="2">
    <location>
        <begin position="5"/>
        <end position="59"/>
    </location>
</feature>
<dbReference type="InterPro" id="IPR050807">
    <property type="entry name" value="TransReg_Diox_bact_type"/>
</dbReference>
<comment type="caution">
    <text evidence="3">The sequence shown here is derived from an EMBL/GenBank/DDBJ whole genome shotgun (WGS) entry which is preliminary data.</text>
</comment>
<dbReference type="EMBL" id="JAFBEC010000009">
    <property type="protein sequence ID" value="MBM7634030.1"/>
    <property type="molecule type" value="Genomic_DNA"/>
</dbReference>
<name>A0ABS2PG60_9BACL</name>
<evidence type="ECO:0000313" key="3">
    <source>
        <dbReference type="EMBL" id="MBM7634030.1"/>
    </source>
</evidence>
<evidence type="ECO:0000256" key="1">
    <source>
        <dbReference type="ARBA" id="ARBA00023125"/>
    </source>
</evidence>
<dbReference type="PANTHER" id="PTHR46797">
    <property type="entry name" value="HTH-TYPE TRANSCRIPTIONAL REGULATOR"/>
    <property type="match status" value="1"/>
</dbReference>
<keyword evidence="1" id="KW-0238">DNA-binding</keyword>
<dbReference type="Pfam" id="PF01381">
    <property type="entry name" value="HTH_3"/>
    <property type="match status" value="1"/>
</dbReference>
<protein>
    <submittedName>
        <fullName evidence="3">Transcriptional regulator with XRE-family HTH domain</fullName>
    </submittedName>
</protein>
<reference evidence="3 4" key="1">
    <citation type="submission" date="2021-01" db="EMBL/GenBank/DDBJ databases">
        <title>Genomic Encyclopedia of Type Strains, Phase IV (KMG-IV): sequencing the most valuable type-strain genomes for metagenomic binning, comparative biology and taxonomic classification.</title>
        <authorList>
            <person name="Goeker M."/>
        </authorList>
    </citation>
    <scope>NUCLEOTIDE SEQUENCE [LARGE SCALE GENOMIC DNA]</scope>
    <source>
        <strain evidence="3 4">DSM 25540</strain>
    </source>
</reference>
<dbReference type="SMART" id="SM00530">
    <property type="entry name" value="HTH_XRE"/>
    <property type="match status" value="1"/>
</dbReference>
<dbReference type="Gene3D" id="1.10.260.40">
    <property type="entry name" value="lambda repressor-like DNA-binding domains"/>
    <property type="match status" value="1"/>
</dbReference>
<dbReference type="SUPFAM" id="SSF47413">
    <property type="entry name" value="lambda repressor-like DNA-binding domains"/>
    <property type="match status" value="1"/>
</dbReference>